<evidence type="ECO:0000256" key="4">
    <source>
        <dbReference type="ARBA" id="ARBA00022840"/>
    </source>
</evidence>
<protein>
    <submittedName>
        <fullName evidence="6">Putative ABC transporter ATP-binding protein YxlF</fullName>
        <ecNumber evidence="6">3.6.3.-</ecNumber>
    </submittedName>
</protein>
<evidence type="ECO:0000256" key="2">
    <source>
        <dbReference type="ARBA" id="ARBA00022448"/>
    </source>
</evidence>
<dbReference type="SMART" id="SM00382">
    <property type="entry name" value="AAA"/>
    <property type="match status" value="1"/>
</dbReference>
<organism evidence="6">
    <name type="scientific">Anaerococcus vaginalis</name>
    <dbReference type="NCBI Taxonomy" id="33037"/>
    <lineage>
        <taxon>Bacteria</taxon>
        <taxon>Bacillati</taxon>
        <taxon>Bacillota</taxon>
        <taxon>Tissierellia</taxon>
        <taxon>Tissierellales</taxon>
        <taxon>Peptoniphilaceae</taxon>
        <taxon>Anaerococcus</taxon>
    </lineage>
</organism>
<dbReference type="InterPro" id="IPR027417">
    <property type="entry name" value="P-loop_NTPase"/>
</dbReference>
<name>A0A6N2TKS1_9FIRM</name>
<evidence type="ECO:0000256" key="3">
    <source>
        <dbReference type="ARBA" id="ARBA00022741"/>
    </source>
</evidence>
<dbReference type="PROSITE" id="PS00211">
    <property type="entry name" value="ABC_TRANSPORTER_1"/>
    <property type="match status" value="1"/>
</dbReference>
<keyword evidence="3" id="KW-0547">Nucleotide-binding</keyword>
<evidence type="ECO:0000256" key="1">
    <source>
        <dbReference type="ARBA" id="ARBA00005417"/>
    </source>
</evidence>
<dbReference type="PANTHER" id="PTHR43335:SF2">
    <property type="entry name" value="ABC TRANSPORTER, ATP-BINDING PROTEIN"/>
    <property type="match status" value="1"/>
</dbReference>
<accession>A0A6N2TKS1</accession>
<dbReference type="GO" id="GO:0005524">
    <property type="term" value="F:ATP binding"/>
    <property type="evidence" value="ECO:0007669"/>
    <property type="project" value="UniProtKB-KW"/>
</dbReference>
<dbReference type="Pfam" id="PF00005">
    <property type="entry name" value="ABC_tran"/>
    <property type="match status" value="1"/>
</dbReference>
<keyword evidence="4 6" id="KW-0067">ATP-binding</keyword>
<gene>
    <name evidence="6" type="primary">yxlF_2</name>
    <name evidence="6" type="ORF">AVLFYP127_00700</name>
</gene>
<dbReference type="InterPro" id="IPR003593">
    <property type="entry name" value="AAA+_ATPase"/>
</dbReference>
<dbReference type="InterPro" id="IPR017871">
    <property type="entry name" value="ABC_transporter-like_CS"/>
</dbReference>
<dbReference type="RefSeq" id="WP_156329202.1">
    <property type="nucleotide sequence ID" value="NZ_CACRSW010000027.1"/>
</dbReference>
<keyword evidence="6" id="KW-0378">Hydrolase</keyword>
<dbReference type="InterPro" id="IPR003439">
    <property type="entry name" value="ABC_transporter-like_ATP-bd"/>
</dbReference>
<dbReference type="PROSITE" id="PS50893">
    <property type="entry name" value="ABC_TRANSPORTER_2"/>
    <property type="match status" value="1"/>
</dbReference>
<dbReference type="GO" id="GO:0016887">
    <property type="term" value="F:ATP hydrolysis activity"/>
    <property type="evidence" value="ECO:0007669"/>
    <property type="project" value="InterPro"/>
</dbReference>
<evidence type="ECO:0000313" key="6">
    <source>
        <dbReference type="EMBL" id="VYT06484.1"/>
    </source>
</evidence>
<sequence>MSLVLNNVRKKFGNLIAVDDISIEMENGLYGLLGTNGAGKTTLMRILCTVLKPSDGKIYYNGEDIFEMDGRYRNIIGYLPQEFGFYPNLSVKDYLSYIASLKGLNKRLTKVRIEKLLEITGMQIHSSKKMKKLSGGMKRRVGIAQALLNDPKILILDEPTAGLDPMERIKFRNLIGELSKDKIVLLSTHIVSDIEAIAKHIFVMKDGKIIKQGSAFELCSNISYKAWTYRCKSDQANKVISKFKDSISFVKESGEYVEMRILSEDKPDNNAKCVEITLEDVFFYYFRTESGDKYDKA</sequence>
<dbReference type="EMBL" id="CACRSW010000027">
    <property type="protein sequence ID" value="VYT06484.1"/>
    <property type="molecule type" value="Genomic_DNA"/>
</dbReference>
<keyword evidence="2" id="KW-0813">Transport</keyword>
<evidence type="ECO:0000259" key="5">
    <source>
        <dbReference type="PROSITE" id="PS50893"/>
    </source>
</evidence>
<comment type="similarity">
    <text evidence="1">Belongs to the ABC transporter superfamily.</text>
</comment>
<proteinExistence type="inferred from homology"/>
<dbReference type="PANTHER" id="PTHR43335">
    <property type="entry name" value="ABC TRANSPORTER, ATP-BINDING PROTEIN"/>
    <property type="match status" value="1"/>
</dbReference>
<dbReference type="CDD" id="cd03264">
    <property type="entry name" value="ABC_drug_resistance_like"/>
    <property type="match status" value="1"/>
</dbReference>
<dbReference type="EC" id="3.6.3.-" evidence="6"/>
<dbReference type="AlphaFoldDB" id="A0A6N2TKS1"/>
<dbReference type="SUPFAM" id="SSF52540">
    <property type="entry name" value="P-loop containing nucleoside triphosphate hydrolases"/>
    <property type="match status" value="1"/>
</dbReference>
<feature type="domain" description="ABC transporter" evidence="5">
    <location>
        <begin position="3"/>
        <end position="231"/>
    </location>
</feature>
<dbReference type="Gene3D" id="3.40.50.300">
    <property type="entry name" value="P-loop containing nucleotide triphosphate hydrolases"/>
    <property type="match status" value="1"/>
</dbReference>
<reference evidence="6" key="1">
    <citation type="submission" date="2019-11" db="EMBL/GenBank/DDBJ databases">
        <authorList>
            <person name="Feng L."/>
        </authorList>
    </citation>
    <scope>NUCLEOTIDE SEQUENCE</scope>
    <source>
        <strain evidence="6">AvaginalisLFYP127</strain>
    </source>
</reference>